<evidence type="ECO:0000313" key="4">
    <source>
        <dbReference type="EMBL" id="TKG27964.1"/>
    </source>
</evidence>
<dbReference type="EMBL" id="SYVV01000043">
    <property type="protein sequence ID" value="TKG27964.1"/>
    <property type="molecule type" value="Genomic_DNA"/>
</dbReference>
<evidence type="ECO:0000256" key="1">
    <source>
        <dbReference type="SAM" id="Phobius"/>
    </source>
</evidence>
<organism evidence="3 5">
    <name type="scientific">Vibrio tasmaniensis</name>
    <dbReference type="NCBI Taxonomy" id="212663"/>
    <lineage>
        <taxon>Bacteria</taxon>
        <taxon>Pseudomonadati</taxon>
        <taxon>Pseudomonadota</taxon>
        <taxon>Gammaproteobacteria</taxon>
        <taxon>Vibrionales</taxon>
        <taxon>Vibrionaceae</taxon>
        <taxon>Vibrio</taxon>
    </lineage>
</organism>
<dbReference type="RefSeq" id="WP_102258384.1">
    <property type="nucleotide sequence ID" value="NZ_MDBG01000002.1"/>
</dbReference>
<reference evidence="5" key="1">
    <citation type="submission" date="2016-07" db="EMBL/GenBank/DDBJ databases">
        <title>Nontailed viruses are major unrecognized killers of bacteria in the ocean.</title>
        <authorList>
            <person name="Kauffman K."/>
            <person name="Hussain F."/>
            <person name="Yang J."/>
            <person name="Arevalo P."/>
            <person name="Brown J."/>
            <person name="Cutler M."/>
            <person name="Kelly L."/>
            <person name="Polz M.F."/>
        </authorList>
    </citation>
    <scope>NUCLEOTIDE SEQUENCE [LARGE SCALE GENOMIC DNA]</scope>
    <source>
        <strain evidence="5">10N.222.48.A2</strain>
    </source>
</reference>
<dbReference type="Gene3D" id="3.40.30.10">
    <property type="entry name" value="Glutaredoxin"/>
    <property type="match status" value="1"/>
</dbReference>
<reference evidence="3" key="3">
    <citation type="journal article" date="2018" name="Nature">
        <title>A major lineage of non-tailed dsDNA viruses as unrecognized killers of marine bacteria.</title>
        <authorList>
            <person name="Kauffman K.M."/>
            <person name="Hussain F.A."/>
            <person name="Yang J."/>
            <person name="Arevalo P."/>
            <person name="Brown J.M."/>
            <person name="Chang W.K."/>
            <person name="VanInsberghe D."/>
            <person name="Elsherbini J."/>
            <person name="Sharma R.S."/>
            <person name="Cutler M.B."/>
            <person name="Kelly L."/>
            <person name="Polz M.F."/>
        </authorList>
    </citation>
    <scope>NUCLEOTIDE SEQUENCE</scope>
    <source>
        <strain evidence="3">10N.222.48.A2</strain>
    </source>
</reference>
<reference evidence="3" key="2">
    <citation type="submission" date="2016-07" db="EMBL/GenBank/DDBJ databases">
        <authorList>
            <person name="Wan K."/>
            <person name="Booth B."/>
            <person name="Spirohn K."/>
            <person name="Hao T."/>
            <person name="Hu Y."/>
            <person name="Calderwood M."/>
            <person name="Hill D."/>
            <person name="Mohr S."/>
            <person name="Vidal M."/>
            <person name="Celniker S."/>
            <person name="Perrimon N."/>
        </authorList>
    </citation>
    <scope>NUCLEOTIDE SEQUENCE</scope>
    <source>
        <strain evidence="3">10N.222.48.A2</strain>
    </source>
</reference>
<gene>
    <name evidence="3" type="ORF">BCS92_02255</name>
    <name evidence="4" type="ORF">FC057_22515</name>
</gene>
<proteinExistence type="predicted"/>
<keyword evidence="1" id="KW-0472">Membrane</keyword>
<dbReference type="SUPFAM" id="SSF52833">
    <property type="entry name" value="Thioredoxin-like"/>
    <property type="match status" value="1"/>
</dbReference>
<name>A0A2N7NCM9_9VIBR</name>
<accession>A0A2N7NCM9</accession>
<evidence type="ECO:0000313" key="6">
    <source>
        <dbReference type="Proteomes" id="UP000308018"/>
    </source>
</evidence>
<keyword evidence="1" id="KW-1133">Transmembrane helix</keyword>
<feature type="domain" description="Thioredoxin-like fold" evidence="2">
    <location>
        <begin position="152"/>
        <end position="233"/>
    </location>
</feature>
<dbReference type="InterPro" id="IPR012336">
    <property type="entry name" value="Thioredoxin-like_fold"/>
</dbReference>
<dbReference type="InterPro" id="IPR036249">
    <property type="entry name" value="Thioredoxin-like_sf"/>
</dbReference>
<dbReference type="Proteomes" id="UP000235579">
    <property type="component" value="Unassembled WGS sequence"/>
</dbReference>
<evidence type="ECO:0000259" key="2">
    <source>
        <dbReference type="Pfam" id="PF13462"/>
    </source>
</evidence>
<dbReference type="Pfam" id="PF13462">
    <property type="entry name" value="Thioredoxin_4"/>
    <property type="match status" value="1"/>
</dbReference>
<keyword evidence="1" id="KW-0812">Transmembrane</keyword>
<dbReference type="Proteomes" id="UP000308018">
    <property type="component" value="Unassembled WGS sequence"/>
</dbReference>
<reference evidence="4 6" key="4">
    <citation type="submission" date="2019-04" db="EMBL/GenBank/DDBJ databases">
        <title>A reverse ecology approach based on a biological definition of microbial populations.</title>
        <authorList>
            <person name="Arevalo P."/>
            <person name="Vaninsberghe D."/>
            <person name="Elsherbini J."/>
            <person name="Gore J."/>
            <person name="Polz M."/>
        </authorList>
    </citation>
    <scope>NUCLEOTIDE SEQUENCE [LARGE SCALE GENOMIC DNA]</scope>
    <source>
        <strain evidence="4 6">10N.222.45.A8</strain>
    </source>
</reference>
<dbReference type="EMBL" id="MDBP01000080">
    <property type="protein sequence ID" value="PMP09970.1"/>
    <property type="molecule type" value="Genomic_DNA"/>
</dbReference>
<evidence type="ECO:0000313" key="3">
    <source>
        <dbReference type="EMBL" id="PMP09970.1"/>
    </source>
</evidence>
<feature type="transmembrane region" description="Helical" evidence="1">
    <location>
        <begin position="6"/>
        <end position="30"/>
    </location>
</feature>
<evidence type="ECO:0000313" key="5">
    <source>
        <dbReference type="Proteomes" id="UP000235579"/>
    </source>
</evidence>
<dbReference type="AlphaFoldDB" id="A0A2N7NCM9"/>
<comment type="caution">
    <text evidence="3">The sequence shown here is derived from an EMBL/GenBank/DDBJ whole genome shotgun (WGS) entry which is preliminary data.</text>
</comment>
<protein>
    <recommendedName>
        <fullName evidence="2">Thioredoxin-like fold domain-containing protein</fullName>
    </recommendedName>
</protein>
<sequence length="286" mass="32194">MQSRQFNIIIIVLLGLILIVMTSIASIYAYSLLAKQNSSNQSLQSIEVIVDDKPTTESLMLYKEQSKTVDDIKPELHRNVPTVVLNSQILQSTKLTQTPPTKTKSQIDRTIPNWDCKLFYCNEGDPKIYPLRASMAQALTNATAFELTSDLPNAPVSMVVIFDPTCPECKRFYRETITEVLHRNGNVKIIPTIYSDNLSVYKLREVQKMLCASDLDQFLHNIANRLPTAKDYDCKVTVDDARKIVGKTKELLTPFGVAGATPLTLTKTSNWLGFQPYKNVVKHINP</sequence>